<keyword evidence="5 7" id="KW-0597">Phosphoprotein</keyword>
<dbReference type="GO" id="GO:0008984">
    <property type="term" value="F:protein-glutamate methylesterase activity"/>
    <property type="evidence" value="ECO:0007669"/>
    <property type="project" value="UniProtKB-UniRule"/>
</dbReference>
<dbReference type="CDD" id="cd17541">
    <property type="entry name" value="REC_CheB-like"/>
    <property type="match status" value="1"/>
</dbReference>
<dbReference type="GO" id="GO:0006935">
    <property type="term" value="P:chemotaxis"/>
    <property type="evidence" value="ECO:0007669"/>
    <property type="project" value="UniProtKB-UniRule"/>
</dbReference>
<dbReference type="GO" id="GO:0050568">
    <property type="term" value="F:protein-glutamine glutaminase activity"/>
    <property type="evidence" value="ECO:0007669"/>
    <property type="project" value="UniProtKB-UniRule"/>
</dbReference>
<feature type="active site" evidence="5 6">
    <location>
        <position position="163"/>
    </location>
</feature>
<dbReference type="EC" id="3.5.1.44" evidence="5"/>
<dbReference type="PIRSF" id="PIRSF000876">
    <property type="entry name" value="RR_chemtxs_CheB"/>
    <property type="match status" value="1"/>
</dbReference>
<dbReference type="KEGG" id="ttc:FOKN1_2436"/>
<evidence type="ECO:0000256" key="2">
    <source>
        <dbReference type="ARBA" id="ARBA00022500"/>
    </source>
</evidence>
<keyword evidence="11" id="KW-1185">Reference proteome</keyword>
<dbReference type="EMBL" id="AP018052">
    <property type="protein sequence ID" value="BAZ94808.1"/>
    <property type="molecule type" value="Genomic_DNA"/>
</dbReference>
<comment type="domain">
    <text evidence="5">Contains a C-terminal catalytic domain, and an N-terminal region which modulates catalytic activity.</text>
</comment>
<evidence type="ECO:0000313" key="10">
    <source>
        <dbReference type="EMBL" id="BAZ94808.1"/>
    </source>
</evidence>
<keyword evidence="2 5" id="KW-0145">Chemotaxis</keyword>
<dbReference type="Gene3D" id="3.40.50.180">
    <property type="entry name" value="Methylesterase CheB, C-terminal domain"/>
    <property type="match status" value="1"/>
</dbReference>
<dbReference type="HAMAP" id="MF_00099">
    <property type="entry name" value="CheB_chemtxs"/>
    <property type="match status" value="1"/>
</dbReference>
<feature type="domain" description="Response regulatory" evidence="8">
    <location>
        <begin position="3"/>
        <end position="120"/>
    </location>
</feature>
<dbReference type="SUPFAM" id="SSF52738">
    <property type="entry name" value="Methylesterase CheB, C-terminal domain"/>
    <property type="match status" value="1"/>
</dbReference>
<dbReference type="GO" id="GO:0000156">
    <property type="term" value="F:phosphorelay response regulator activity"/>
    <property type="evidence" value="ECO:0007669"/>
    <property type="project" value="InterPro"/>
</dbReference>
<organism evidence="10 11">
    <name type="scientific">Thiohalobacter thiocyanaticus</name>
    <dbReference type="NCBI Taxonomy" id="585455"/>
    <lineage>
        <taxon>Bacteria</taxon>
        <taxon>Pseudomonadati</taxon>
        <taxon>Pseudomonadota</taxon>
        <taxon>Gammaproteobacteria</taxon>
        <taxon>Thiohalobacterales</taxon>
        <taxon>Thiohalobacteraceae</taxon>
        <taxon>Thiohalobacter</taxon>
    </lineage>
</organism>
<evidence type="ECO:0000313" key="11">
    <source>
        <dbReference type="Proteomes" id="UP000218765"/>
    </source>
</evidence>
<feature type="domain" description="CheB-type methylesterase" evidence="9">
    <location>
        <begin position="151"/>
        <end position="342"/>
    </location>
</feature>
<dbReference type="InterPro" id="IPR000673">
    <property type="entry name" value="Sig_transdc_resp-reg_Me-estase"/>
</dbReference>
<keyword evidence="3 5" id="KW-0378">Hydrolase</keyword>
<dbReference type="InterPro" id="IPR001789">
    <property type="entry name" value="Sig_transdc_resp-reg_receiver"/>
</dbReference>
<dbReference type="PROSITE" id="PS50110">
    <property type="entry name" value="RESPONSE_REGULATORY"/>
    <property type="match status" value="1"/>
</dbReference>
<accession>A0A1Z4VTZ1</accession>
<comment type="PTM">
    <text evidence="5">Phosphorylated by CheA. Phosphorylation of the N-terminal regulatory domain activates the methylesterase activity.</text>
</comment>
<dbReference type="InterPro" id="IPR011006">
    <property type="entry name" value="CheY-like_superfamily"/>
</dbReference>
<dbReference type="EC" id="3.1.1.61" evidence="5"/>
<dbReference type="PANTHER" id="PTHR42872">
    <property type="entry name" value="PROTEIN-GLUTAMATE METHYLESTERASE/PROTEIN-GLUTAMINE GLUTAMINASE"/>
    <property type="match status" value="1"/>
</dbReference>
<dbReference type="NCBIfam" id="NF009206">
    <property type="entry name" value="PRK12555.1"/>
    <property type="match status" value="1"/>
</dbReference>
<evidence type="ECO:0000256" key="4">
    <source>
        <dbReference type="ARBA" id="ARBA00048267"/>
    </source>
</evidence>
<name>A0A1Z4VTZ1_9GAMM</name>
<dbReference type="InterPro" id="IPR035909">
    <property type="entry name" value="CheB_C"/>
</dbReference>
<sequence length="344" mass="37221">MLRIAIVNDMPLARQVLQQLILASGRYRIAWVAEDGAQAVELAEQDKPDIILMDLIMPELDGVEATRRIMQRAACAIVIVTSSVNTNAARVFEAMGAGALDAINTPVLGLSGEQEGREQLLYKLDTIARLVEATRRVQPLDRPQPPPPAVPHRGEYLVAIGASTGGPAAIRTILSAFPDGFPAAFVIIQHVDEQFAPSFARWLDEEVALPVRLARQGDPVRVGQVLVAGGGEAHLVMDERQRLGYAREPENYPYRPSVNVFFESMAQFWTHHAVGILLTGMGRDGGAGLLALKQAGCHTIAQDRETSAIYGMPKTAADLQATSEILPLNQIAVAIEEAISRNKG</sequence>
<dbReference type="SUPFAM" id="SSF52172">
    <property type="entry name" value="CheY-like"/>
    <property type="match status" value="1"/>
</dbReference>
<protein>
    <recommendedName>
        <fullName evidence="5">Protein-glutamate methylesterase/protein-glutamine glutaminase</fullName>
        <ecNumber evidence="5">3.1.1.61</ecNumber>
        <ecNumber evidence="5">3.5.1.44</ecNumber>
    </recommendedName>
</protein>
<proteinExistence type="inferred from homology"/>
<feature type="active site" evidence="5 6">
    <location>
        <position position="284"/>
    </location>
</feature>
<evidence type="ECO:0000259" key="8">
    <source>
        <dbReference type="PROSITE" id="PS50110"/>
    </source>
</evidence>
<gene>
    <name evidence="5" type="primary">cheB</name>
    <name evidence="10" type="ORF">FOKN1_2436</name>
</gene>
<dbReference type="Proteomes" id="UP000218765">
    <property type="component" value="Chromosome"/>
</dbReference>
<keyword evidence="1 5" id="KW-0963">Cytoplasm</keyword>
<evidence type="ECO:0000256" key="3">
    <source>
        <dbReference type="ARBA" id="ARBA00022801"/>
    </source>
</evidence>
<dbReference type="Pfam" id="PF01339">
    <property type="entry name" value="CheB_methylest"/>
    <property type="match status" value="1"/>
</dbReference>
<reference evidence="10 11" key="1">
    <citation type="submission" date="2017-05" db="EMBL/GenBank/DDBJ databases">
        <title>Thiocyanate degradation by Thiohalobacter thiocyanaticus FOKN1.</title>
        <authorList>
            <person name="Oshiki M."/>
            <person name="Fukushima T."/>
            <person name="Kawano S."/>
            <person name="Nakagawa J."/>
        </authorList>
    </citation>
    <scope>NUCLEOTIDE SEQUENCE [LARGE SCALE GENOMIC DNA]</scope>
    <source>
        <strain evidence="10 11">FOKN1</strain>
    </source>
</reference>
<dbReference type="GO" id="GO:0005737">
    <property type="term" value="C:cytoplasm"/>
    <property type="evidence" value="ECO:0007669"/>
    <property type="project" value="UniProtKB-SubCell"/>
</dbReference>
<comment type="catalytic activity">
    <reaction evidence="4 5">
        <text>[protein]-L-glutamate 5-O-methyl ester + H2O = L-glutamyl-[protein] + methanol + H(+)</text>
        <dbReference type="Rhea" id="RHEA:23236"/>
        <dbReference type="Rhea" id="RHEA-COMP:10208"/>
        <dbReference type="Rhea" id="RHEA-COMP:10311"/>
        <dbReference type="ChEBI" id="CHEBI:15377"/>
        <dbReference type="ChEBI" id="CHEBI:15378"/>
        <dbReference type="ChEBI" id="CHEBI:17790"/>
        <dbReference type="ChEBI" id="CHEBI:29973"/>
        <dbReference type="ChEBI" id="CHEBI:82795"/>
        <dbReference type="EC" id="3.1.1.61"/>
    </reaction>
</comment>
<dbReference type="PANTHER" id="PTHR42872:SF6">
    <property type="entry name" value="PROTEIN-GLUTAMATE METHYLESTERASE_PROTEIN-GLUTAMINE GLUTAMINASE"/>
    <property type="match status" value="1"/>
</dbReference>
<dbReference type="Pfam" id="PF00072">
    <property type="entry name" value="Response_reg"/>
    <property type="match status" value="1"/>
</dbReference>
<evidence type="ECO:0000256" key="7">
    <source>
        <dbReference type="PROSITE-ProRule" id="PRU00169"/>
    </source>
</evidence>
<dbReference type="InterPro" id="IPR008248">
    <property type="entry name" value="CheB-like"/>
</dbReference>
<evidence type="ECO:0000256" key="1">
    <source>
        <dbReference type="ARBA" id="ARBA00022490"/>
    </source>
</evidence>
<feature type="active site" evidence="5 6">
    <location>
        <position position="190"/>
    </location>
</feature>
<comment type="subcellular location">
    <subcellularLocation>
        <location evidence="5">Cytoplasm</location>
    </subcellularLocation>
</comment>
<evidence type="ECO:0000259" key="9">
    <source>
        <dbReference type="PROSITE" id="PS50122"/>
    </source>
</evidence>
<dbReference type="SMART" id="SM00448">
    <property type="entry name" value="REC"/>
    <property type="match status" value="1"/>
</dbReference>
<dbReference type="CDD" id="cd16432">
    <property type="entry name" value="CheB_Rec"/>
    <property type="match status" value="1"/>
</dbReference>
<dbReference type="AlphaFoldDB" id="A0A1Z4VTZ1"/>
<feature type="modified residue" description="4-aspartylphosphate" evidence="5 7">
    <location>
        <position position="54"/>
    </location>
</feature>
<evidence type="ECO:0000256" key="6">
    <source>
        <dbReference type="PROSITE-ProRule" id="PRU00050"/>
    </source>
</evidence>
<evidence type="ECO:0000256" key="5">
    <source>
        <dbReference type="HAMAP-Rule" id="MF_00099"/>
    </source>
</evidence>
<comment type="function">
    <text evidence="5">Involved in chemotaxis. Part of a chemotaxis signal transduction system that modulates chemotaxis in response to various stimuli. Catalyzes the demethylation of specific methylglutamate residues introduced into the chemoreceptors (methyl-accepting chemotaxis proteins or MCP) by CheR. Also mediates the irreversible deamidation of specific glutamine residues to glutamic acid.</text>
</comment>
<dbReference type="Gene3D" id="3.40.50.2300">
    <property type="match status" value="1"/>
</dbReference>
<comment type="catalytic activity">
    <reaction evidence="5">
        <text>L-glutaminyl-[protein] + H2O = L-glutamyl-[protein] + NH4(+)</text>
        <dbReference type="Rhea" id="RHEA:16441"/>
        <dbReference type="Rhea" id="RHEA-COMP:10207"/>
        <dbReference type="Rhea" id="RHEA-COMP:10208"/>
        <dbReference type="ChEBI" id="CHEBI:15377"/>
        <dbReference type="ChEBI" id="CHEBI:28938"/>
        <dbReference type="ChEBI" id="CHEBI:29973"/>
        <dbReference type="ChEBI" id="CHEBI:30011"/>
        <dbReference type="EC" id="3.5.1.44"/>
    </reaction>
</comment>
<dbReference type="NCBIfam" id="NF001965">
    <property type="entry name" value="PRK00742.1"/>
    <property type="match status" value="1"/>
</dbReference>
<comment type="similarity">
    <text evidence="5">Belongs to the CheB family.</text>
</comment>
<dbReference type="PROSITE" id="PS50122">
    <property type="entry name" value="CHEB"/>
    <property type="match status" value="1"/>
</dbReference>